<keyword evidence="2" id="KW-1185">Reference proteome</keyword>
<proteinExistence type="predicted"/>
<organism evidence="1 2">
    <name type="scientific">Lactococcus phage CHPC971</name>
    <dbReference type="NCBI Taxonomy" id="2575255"/>
    <lineage>
        <taxon>Viruses</taxon>
        <taxon>Duplodnaviria</taxon>
        <taxon>Heunggongvirae</taxon>
        <taxon>Uroviricota</taxon>
        <taxon>Caudoviricetes</taxon>
        <taxon>Fremauxvirus</taxon>
        <taxon>Fremauxvirus CHPC971</taxon>
    </lineage>
</organism>
<dbReference type="KEGG" id="vg:65071134"/>
<evidence type="ECO:0000313" key="2">
    <source>
        <dbReference type="Proteomes" id="UP000306022"/>
    </source>
</evidence>
<name>A0A4Y5MXA4_9CAUD</name>
<accession>A0A4Y5MXA4</accession>
<dbReference type="RefSeq" id="YP_010082134.1">
    <property type="nucleotide sequence ID" value="NC_055027.1"/>
</dbReference>
<dbReference type="GeneID" id="65071134"/>
<reference evidence="1 2" key="1">
    <citation type="submission" date="2019-04" db="EMBL/GenBank/DDBJ databases">
        <authorList>
            <person name="de Jong A."/>
        </authorList>
    </citation>
    <scope>NUCLEOTIDE SEQUENCE [LARGE SCALE GENOMIC DNA]</scope>
</reference>
<protein>
    <submittedName>
        <fullName evidence="1">Uncharacterized protein</fullName>
    </submittedName>
</protein>
<evidence type="ECO:0000313" key="1">
    <source>
        <dbReference type="EMBL" id="QCW07642.1"/>
    </source>
</evidence>
<sequence length="91" mass="10621">MKLIDFLRVFDDSHEVIELWQDNEDTNPRKENKCLYNGLSINEKYEPGIAADHILMGKWFDCEVTSMNLENGYITPMITIFIKVPQDLQAL</sequence>
<dbReference type="EMBL" id="MK779875">
    <property type="protein sequence ID" value="QCW07642.1"/>
    <property type="molecule type" value="Genomic_DNA"/>
</dbReference>
<dbReference type="Proteomes" id="UP000306022">
    <property type="component" value="Segment"/>
</dbReference>